<evidence type="ECO:0000313" key="3">
    <source>
        <dbReference type="Proteomes" id="UP001168098"/>
    </source>
</evidence>
<keyword evidence="3" id="KW-1185">Reference proteome</keyword>
<dbReference type="GO" id="GO:0007165">
    <property type="term" value="P:signal transduction"/>
    <property type="evidence" value="ECO:0007669"/>
    <property type="project" value="TreeGrafter"/>
</dbReference>
<reference evidence="2 3" key="1">
    <citation type="journal article" date="2023" name="BMC Biotechnol.">
        <title>Vitis rotundifolia cv Carlos genome sequencing.</title>
        <authorList>
            <person name="Huff M."/>
            <person name="Hulse-Kemp A."/>
            <person name="Scheffler B."/>
            <person name="Youngblood R."/>
            <person name="Simpson S."/>
            <person name="Babiker E."/>
            <person name="Staton M."/>
        </authorList>
    </citation>
    <scope>NUCLEOTIDE SEQUENCE [LARGE SCALE GENOMIC DNA]</scope>
    <source>
        <tissue evidence="2">Leaf</tissue>
    </source>
</reference>
<name>A0AA39DL27_VITRO</name>
<evidence type="ECO:0000313" key="2">
    <source>
        <dbReference type="EMBL" id="KAJ9687475.1"/>
    </source>
</evidence>
<dbReference type="AlphaFoldDB" id="A0AA39DL27"/>
<dbReference type="EMBL" id="JARBHA010000012">
    <property type="protein sequence ID" value="KAJ9687475.1"/>
    <property type="molecule type" value="Genomic_DNA"/>
</dbReference>
<proteinExistence type="inferred from homology"/>
<sequence>MLILNRLALAKPVEMENMVVRCGEEVSELLDPFAETGIEEIKASNIDKLQARKAVMSRMLVKSLQAGDAVFERISHAVYLAARGVVLAGNAVDLTDRVVEAAEILVAAATVSANVHGQWYTYLTDNM</sequence>
<comment type="similarity">
    <text evidence="1">Belongs to the TCP11 family.</text>
</comment>
<dbReference type="PANTHER" id="PTHR12832:SF34">
    <property type="entry name" value="T-COMPLEX PROTEIN 11"/>
    <property type="match status" value="1"/>
</dbReference>
<protein>
    <submittedName>
        <fullName evidence="2">Uncharacterized protein</fullName>
    </submittedName>
</protein>
<organism evidence="2 3">
    <name type="scientific">Vitis rotundifolia</name>
    <name type="common">Muscadine grape</name>
    <dbReference type="NCBI Taxonomy" id="103349"/>
    <lineage>
        <taxon>Eukaryota</taxon>
        <taxon>Viridiplantae</taxon>
        <taxon>Streptophyta</taxon>
        <taxon>Embryophyta</taxon>
        <taxon>Tracheophyta</taxon>
        <taxon>Spermatophyta</taxon>
        <taxon>Magnoliopsida</taxon>
        <taxon>eudicotyledons</taxon>
        <taxon>Gunneridae</taxon>
        <taxon>Pentapetalae</taxon>
        <taxon>rosids</taxon>
        <taxon>Vitales</taxon>
        <taxon>Vitaceae</taxon>
        <taxon>Viteae</taxon>
        <taxon>Vitis</taxon>
    </lineage>
</organism>
<dbReference type="InterPro" id="IPR008862">
    <property type="entry name" value="Tcp11"/>
</dbReference>
<accession>A0AA39DL27</accession>
<dbReference type="PANTHER" id="PTHR12832">
    <property type="entry name" value="TESTIS-SPECIFIC PROTEIN PBS13 T-COMPLEX 11"/>
    <property type="match status" value="1"/>
</dbReference>
<comment type="caution">
    <text evidence="2">The sequence shown here is derived from an EMBL/GenBank/DDBJ whole genome shotgun (WGS) entry which is preliminary data.</text>
</comment>
<dbReference type="Proteomes" id="UP001168098">
    <property type="component" value="Unassembled WGS sequence"/>
</dbReference>
<gene>
    <name evidence="2" type="ORF">PVL29_016098</name>
</gene>
<evidence type="ECO:0000256" key="1">
    <source>
        <dbReference type="ARBA" id="ARBA00010954"/>
    </source>
</evidence>